<feature type="region of interest" description="Disordered" evidence="1">
    <location>
        <begin position="818"/>
        <end position="840"/>
    </location>
</feature>
<dbReference type="AlphaFoldDB" id="A0A1L9QWR1"/>
<gene>
    <name evidence="2" type="ORF">BI308_03085</name>
</gene>
<sequence>MPPMNSTHTIGTWTSLSQWAQDRIGPEVGKVKVRVRGNILHILCESAPHSPSQDWVESSLIEGLSEISLDRLLPEDQPPIYQIWIYGRVSGPNYPEWTKQIDLNKLEIASVPNPSDYGDRPPENAPPPRGERPTPTPENGRSVAAAAVADPIETSSGMGMVVSNRNLAAEGNPHAIARYLSESLSPLGIGVKVKVKTLKRYNQLDTPFKRLHVGIYSNYSPDSSLLGPKIAGQLRELELSGFRDAAIACQVHGEPSPDWVLLVDLTPRSVMLRQWARWGDVPAINRLIDQILAPETQLHISAILKESTLHLFCRGTIIPQQDLVIQKIQSLLKAIAPQGIHAATIYGHLNNKSTPAWVDWLDLPAKSDQDLHPSTLELAQKGYQVALQFLLNRLLNPEIEQQLSTGGIRIQILLKQDLLHVMSDAPVCPNQRQVAPLVAKFLRQLKIPGIAGVRVYGRRAGQKLPRWNYGVDFKSRKRLVPEAPPEFAASSAYVGDLIALDRAPHRWEDSPSSVNSDPHPSSVAAQETEDRSASPQQTAPASPPQPSIAPKKRPKISLVQRCQQALVRSGLLAPDAQPAPIEGTLSPYSPTPYSPLPTPQANPSWRDRLTPQLMIALVWSALGLLLTLEIDWLLGYKLTQLATPNLSSAAIAPGYLNLGTDPANASDESVLGNQEATSEECADSSCLSPPSPYPTFNNQLIDEHLGRYHALMLESGAPDVMIIGSSRALRGIDPQQLREDLADRGYTDVSIYNFGINGATAKVVDWVIRELLTPEQLPKVIIWADGTRAFNSGREDLTYEAIAASEGYQQLQAQTLNRPEYGTPWSGNSSPQTSEDNEPGLERFSITQSYEQANDWLEAGLGSLSAVYAQRDRLHNQIQTTLSQILPEDSSHLTRVEDPEMLQPAILNPDGFLPFKIEFDPNTYYENHPQVSGAYDRDYEFFSLEGEQDEALRNTMAYTQDMGVSLMFVNMPLTDVYLDPARTAFESQFQDYLRTQQALGLQVQDWILLWLGGEYGYFSDPSHLNRYGAEAISTELAQTPDIDWTKQLKIKN</sequence>
<feature type="compositionally biased region" description="Polar residues" evidence="1">
    <location>
        <begin position="825"/>
        <end position="834"/>
    </location>
</feature>
<feature type="region of interest" description="Disordered" evidence="1">
    <location>
        <begin position="667"/>
        <end position="688"/>
    </location>
</feature>
<evidence type="ECO:0008006" key="4">
    <source>
        <dbReference type="Google" id="ProtNLM"/>
    </source>
</evidence>
<evidence type="ECO:0000256" key="1">
    <source>
        <dbReference type="SAM" id="MobiDB-lite"/>
    </source>
</evidence>
<name>A0A1L9QWR1_9CYAN</name>
<dbReference type="Proteomes" id="UP000183940">
    <property type="component" value="Unassembled WGS sequence"/>
</dbReference>
<dbReference type="SUPFAM" id="SSF52266">
    <property type="entry name" value="SGNH hydrolase"/>
    <property type="match status" value="1"/>
</dbReference>
<feature type="region of interest" description="Disordered" evidence="1">
    <location>
        <begin position="506"/>
        <end position="554"/>
    </location>
</feature>
<comment type="caution">
    <text evidence="2">The sequence shown here is derived from an EMBL/GenBank/DDBJ whole genome shotgun (WGS) entry which is preliminary data.</text>
</comment>
<keyword evidence="3" id="KW-1185">Reference proteome</keyword>
<dbReference type="EMBL" id="MLAW01000003">
    <property type="protein sequence ID" value="OJJ27052.1"/>
    <property type="molecule type" value="Genomic_DNA"/>
</dbReference>
<organism evidence="2 3">
    <name type="scientific">Roseofilum reptotaenium AO1-A</name>
    <dbReference type="NCBI Taxonomy" id="1925591"/>
    <lineage>
        <taxon>Bacteria</taxon>
        <taxon>Bacillati</taxon>
        <taxon>Cyanobacteriota</taxon>
        <taxon>Cyanophyceae</taxon>
        <taxon>Desertifilales</taxon>
        <taxon>Desertifilaceae</taxon>
        <taxon>Roseofilum</taxon>
    </lineage>
</organism>
<evidence type="ECO:0000313" key="3">
    <source>
        <dbReference type="Proteomes" id="UP000183940"/>
    </source>
</evidence>
<evidence type="ECO:0000313" key="2">
    <source>
        <dbReference type="EMBL" id="OJJ27052.1"/>
    </source>
</evidence>
<dbReference type="STRING" id="1925591.BI308_03085"/>
<proteinExistence type="predicted"/>
<accession>A0A1L9QWR1</accession>
<reference evidence="2" key="1">
    <citation type="submission" date="2016-10" db="EMBL/GenBank/DDBJ databases">
        <title>CRISPR-Cas defence system in Roseofilum reptotaenium: evidence of a bacteriophage-cyanobacterium arms race in the coral black band disease.</title>
        <authorList>
            <person name="Buerger P."/>
            <person name="Wood-Charlson E.M."/>
            <person name="Weynberg K.D."/>
            <person name="Willis B."/>
            <person name="Van Oppen M.J."/>
        </authorList>
    </citation>
    <scope>NUCLEOTIDE SEQUENCE [LARGE SCALE GENOMIC DNA]</scope>
    <source>
        <strain evidence="2">AO1-A</strain>
    </source>
</reference>
<protein>
    <recommendedName>
        <fullName evidence="4">DUF1574 domain-containing protein</fullName>
    </recommendedName>
</protein>
<feature type="region of interest" description="Disordered" evidence="1">
    <location>
        <begin position="110"/>
        <end position="142"/>
    </location>
</feature>
<feature type="compositionally biased region" description="Polar residues" evidence="1">
    <location>
        <begin position="510"/>
        <end position="525"/>
    </location>
</feature>